<keyword evidence="1" id="KW-0808">Transferase</keyword>
<evidence type="ECO:0000256" key="1">
    <source>
        <dbReference type="ARBA" id="ARBA00022679"/>
    </source>
</evidence>
<dbReference type="PIRSF" id="PIRSF036625">
    <property type="entry name" value="GAF_ANTAR"/>
    <property type="match status" value="1"/>
</dbReference>
<dbReference type="GO" id="GO:0003723">
    <property type="term" value="F:RNA binding"/>
    <property type="evidence" value="ECO:0007669"/>
    <property type="project" value="InterPro"/>
</dbReference>
<dbReference type="InterPro" id="IPR011006">
    <property type="entry name" value="CheY-like_superfamily"/>
</dbReference>
<dbReference type="Pfam" id="PF03861">
    <property type="entry name" value="ANTAR"/>
    <property type="match status" value="1"/>
</dbReference>
<dbReference type="SUPFAM" id="SSF52172">
    <property type="entry name" value="CheY-like"/>
    <property type="match status" value="1"/>
</dbReference>
<dbReference type="InterPro" id="IPR012074">
    <property type="entry name" value="GAF_ANTAR"/>
</dbReference>
<feature type="domain" description="ANTAR" evidence="5">
    <location>
        <begin position="171"/>
        <end position="232"/>
    </location>
</feature>
<dbReference type="GO" id="GO:0016301">
    <property type="term" value="F:kinase activity"/>
    <property type="evidence" value="ECO:0007669"/>
    <property type="project" value="UniProtKB-KW"/>
</dbReference>
<dbReference type="SUPFAM" id="SSF55781">
    <property type="entry name" value="GAF domain-like"/>
    <property type="match status" value="1"/>
</dbReference>
<keyword evidence="2" id="KW-0418">Kinase</keyword>
<dbReference type="InterPro" id="IPR003018">
    <property type="entry name" value="GAF"/>
</dbReference>
<dbReference type="Proteomes" id="UP001139354">
    <property type="component" value="Unassembled WGS sequence"/>
</dbReference>
<accession>A0A9X1LTE8</accession>
<dbReference type="Pfam" id="PF13185">
    <property type="entry name" value="GAF_2"/>
    <property type="match status" value="1"/>
</dbReference>
<sequence length="249" mass="26716">MTSKTSRDSRILQTFAMLADTLVDDYDVVDLLQSLVDACRDVLDISAAGILLADDQGELQVVASTSEASRLVEIMQLGAQAGPCIECYRTGAAVSVASIASVSGEWTAFRDSAIANGFGATDAVPLRLRDTTIGALNLLREEEGSTQEFDVIAARAFADVATIGILHERSLRESELLARQLQQALQSRITIEQAKGVVSHTNGVPIDDAFQIIRSYARRNQLPLSSVAARLVNRELRIDGPSGEGIARS</sequence>
<dbReference type="PROSITE" id="PS50921">
    <property type="entry name" value="ANTAR"/>
    <property type="match status" value="1"/>
</dbReference>
<evidence type="ECO:0000259" key="5">
    <source>
        <dbReference type="PROSITE" id="PS50921"/>
    </source>
</evidence>
<organism evidence="6 7">
    <name type="scientific">Microbacterium allomyrinae</name>
    <dbReference type="NCBI Taxonomy" id="2830666"/>
    <lineage>
        <taxon>Bacteria</taxon>
        <taxon>Bacillati</taxon>
        <taxon>Actinomycetota</taxon>
        <taxon>Actinomycetes</taxon>
        <taxon>Micrococcales</taxon>
        <taxon>Microbacteriaceae</taxon>
        <taxon>Microbacterium</taxon>
    </lineage>
</organism>
<proteinExistence type="predicted"/>
<dbReference type="InterPro" id="IPR036388">
    <property type="entry name" value="WH-like_DNA-bd_sf"/>
</dbReference>
<dbReference type="SMART" id="SM01012">
    <property type="entry name" value="ANTAR"/>
    <property type="match status" value="1"/>
</dbReference>
<dbReference type="AlphaFoldDB" id="A0A9X1LTE8"/>
<reference evidence="6" key="1">
    <citation type="submission" date="2021-04" db="EMBL/GenBank/DDBJ databases">
        <title>Microbacterium tenobrionis sp. nov. and Microbacterium allomyrinae sp. nov., isolated from larvae of Tenobrio molitor and Allomyrina dichotoma, respectively.</title>
        <authorList>
            <person name="Lee S.D."/>
        </authorList>
    </citation>
    <scope>NUCLEOTIDE SEQUENCE</scope>
    <source>
        <strain evidence="6">BWT-G7</strain>
    </source>
</reference>
<keyword evidence="3" id="KW-0805">Transcription regulation</keyword>
<evidence type="ECO:0000256" key="2">
    <source>
        <dbReference type="ARBA" id="ARBA00022777"/>
    </source>
</evidence>
<dbReference type="Gene3D" id="3.30.450.40">
    <property type="match status" value="1"/>
</dbReference>
<dbReference type="Gene3D" id="1.10.10.10">
    <property type="entry name" value="Winged helix-like DNA-binding domain superfamily/Winged helix DNA-binding domain"/>
    <property type="match status" value="1"/>
</dbReference>
<evidence type="ECO:0000313" key="7">
    <source>
        <dbReference type="Proteomes" id="UP001139354"/>
    </source>
</evidence>
<dbReference type="RefSeq" id="WP_229383294.1">
    <property type="nucleotide sequence ID" value="NZ_JAGTTN010000001.1"/>
</dbReference>
<evidence type="ECO:0000313" key="6">
    <source>
        <dbReference type="EMBL" id="MCC2031413.1"/>
    </source>
</evidence>
<gene>
    <name evidence="6" type="ORF">KEC57_04365</name>
</gene>
<name>A0A9X1LTE8_9MICO</name>
<evidence type="ECO:0000256" key="3">
    <source>
        <dbReference type="ARBA" id="ARBA00023015"/>
    </source>
</evidence>
<dbReference type="EMBL" id="JAGTTN010000001">
    <property type="protein sequence ID" value="MCC2031413.1"/>
    <property type="molecule type" value="Genomic_DNA"/>
</dbReference>
<evidence type="ECO:0000256" key="4">
    <source>
        <dbReference type="ARBA" id="ARBA00023163"/>
    </source>
</evidence>
<comment type="caution">
    <text evidence="6">The sequence shown here is derived from an EMBL/GenBank/DDBJ whole genome shotgun (WGS) entry which is preliminary data.</text>
</comment>
<dbReference type="InterPro" id="IPR029016">
    <property type="entry name" value="GAF-like_dom_sf"/>
</dbReference>
<protein>
    <submittedName>
        <fullName evidence="6">GAF and ANTAR domain-containing protein</fullName>
    </submittedName>
</protein>
<keyword evidence="7" id="KW-1185">Reference proteome</keyword>
<dbReference type="InterPro" id="IPR005561">
    <property type="entry name" value="ANTAR"/>
</dbReference>
<keyword evidence="4" id="KW-0804">Transcription</keyword>